<keyword evidence="1" id="KW-1185">Reference proteome</keyword>
<protein>
    <submittedName>
        <fullName evidence="2">Uncharacterized protein</fullName>
    </submittedName>
</protein>
<organism evidence="1 2">
    <name type="scientific">Panagrolaimus davidi</name>
    <dbReference type="NCBI Taxonomy" id="227884"/>
    <lineage>
        <taxon>Eukaryota</taxon>
        <taxon>Metazoa</taxon>
        <taxon>Ecdysozoa</taxon>
        <taxon>Nematoda</taxon>
        <taxon>Chromadorea</taxon>
        <taxon>Rhabditida</taxon>
        <taxon>Tylenchina</taxon>
        <taxon>Panagrolaimomorpha</taxon>
        <taxon>Panagrolaimoidea</taxon>
        <taxon>Panagrolaimidae</taxon>
        <taxon>Panagrolaimus</taxon>
    </lineage>
</organism>
<dbReference type="WBParaSite" id="PDA_v2.g7925.t1">
    <property type="protein sequence ID" value="PDA_v2.g7925.t1"/>
    <property type="gene ID" value="PDA_v2.g7925"/>
</dbReference>
<name>A0A914QVW9_9BILA</name>
<accession>A0A914QVW9</accession>
<evidence type="ECO:0000313" key="2">
    <source>
        <dbReference type="WBParaSite" id="PDA_v2.g7925.t1"/>
    </source>
</evidence>
<proteinExistence type="predicted"/>
<evidence type="ECO:0000313" key="1">
    <source>
        <dbReference type="Proteomes" id="UP000887578"/>
    </source>
</evidence>
<dbReference type="Proteomes" id="UP000887578">
    <property type="component" value="Unplaced"/>
</dbReference>
<reference evidence="2" key="1">
    <citation type="submission" date="2022-11" db="UniProtKB">
        <authorList>
            <consortium name="WormBaseParasite"/>
        </authorList>
    </citation>
    <scope>IDENTIFICATION</scope>
</reference>
<dbReference type="AlphaFoldDB" id="A0A914QVW9"/>
<sequence length="104" mass="11898">MKNLQEPMLYAHDNNLYPIGTVDNDTNAGETTATKLHVSECNCKGSKKNKKVWMCVACKRFLFETLENNEWLKCNCGFHIISKLDKRCVCCSVKRKISRVVPIT</sequence>